<keyword evidence="7" id="KW-0472">Membrane</keyword>
<dbReference type="PANTHER" id="PTHR30176:SF3">
    <property type="entry name" value="FERREDOXIN-TYPE PROTEIN NAPH"/>
    <property type="match status" value="1"/>
</dbReference>
<keyword evidence="3" id="KW-0479">Metal-binding</keyword>
<reference evidence="9" key="1">
    <citation type="submission" date="2022-10" db="EMBL/GenBank/DDBJ databases">
        <authorList>
            <person name="Yu W.X."/>
        </authorList>
    </citation>
    <scope>NUCLEOTIDE SEQUENCE</scope>
    <source>
        <strain evidence="9">AAT</strain>
    </source>
</reference>
<feature type="transmembrane region" description="Helical" evidence="7">
    <location>
        <begin position="366"/>
        <end position="384"/>
    </location>
</feature>
<evidence type="ECO:0000256" key="6">
    <source>
        <dbReference type="ARBA" id="ARBA00023014"/>
    </source>
</evidence>
<dbReference type="Pfam" id="PF12801">
    <property type="entry name" value="Fer4_5"/>
    <property type="match status" value="2"/>
</dbReference>
<evidence type="ECO:0000256" key="7">
    <source>
        <dbReference type="SAM" id="Phobius"/>
    </source>
</evidence>
<keyword evidence="6" id="KW-0411">Iron-sulfur</keyword>
<name>A0AAE3M1V6_9BACT</name>
<keyword evidence="1" id="KW-0813">Transport</keyword>
<dbReference type="GO" id="GO:0005886">
    <property type="term" value="C:plasma membrane"/>
    <property type="evidence" value="ECO:0007669"/>
    <property type="project" value="TreeGrafter"/>
</dbReference>
<feature type="domain" description="4Fe-4S ferredoxin-type" evidence="8">
    <location>
        <begin position="244"/>
        <end position="273"/>
    </location>
</feature>
<keyword evidence="7" id="KW-0812">Transmembrane</keyword>
<keyword evidence="2" id="KW-0004">4Fe-4S</keyword>
<dbReference type="Pfam" id="PF00037">
    <property type="entry name" value="Fer4"/>
    <property type="match status" value="2"/>
</dbReference>
<keyword evidence="10" id="KW-1185">Reference proteome</keyword>
<dbReference type="PROSITE" id="PS00198">
    <property type="entry name" value="4FE4S_FER_1"/>
    <property type="match status" value="2"/>
</dbReference>
<dbReference type="SUPFAM" id="SSF54862">
    <property type="entry name" value="4Fe-4S ferredoxins"/>
    <property type="match status" value="2"/>
</dbReference>
<comment type="caution">
    <text evidence="9">The sequence shown here is derived from an EMBL/GenBank/DDBJ whole genome shotgun (WGS) entry which is preliminary data.</text>
</comment>
<evidence type="ECO:0000313" key="10">
    <source>
        <dbReference type="Proteomes" id="UP001209229"/>
    </source>
</evidence>
<evidence type="ECO:0000259" key="8">
    <source>
        <dbReference type="PROSITE" id="PS51379"/>
    </source>
</evidence>
<dbReference type="AlphaFoldDB" id="A0AAE3M1V6"/>
<feature type="transmembrane region" description="Helical" evidence="7">
    <location>
        <begin position="161"/>
        <end position="182"/>
    </location>
</feature>
<dbReference type="PROSITE" id="PS51379">
    <property type="entry name" value="4FE4S_FER_2"/>
    <property type="match status" value="2"/>
</dbReference>
<feature type="transmembrane region" description="Helical" evidence="7">
    <location>
        <begin position="74"/>
        <end position="100"/>
    </location>
</feature>
<keyword evidence="7" id="KW-1133">Transmembrane helix</keyword>
<sequence length="428" mass="48599">MKRIISIISSIILVTYATAQNRFPKPDFESGYQYPDISYAQPNEQLWLYIDIILLIALMSFVAWAVIKKQTRKPIIWVSIISVAYFGFFRSGCVCSIGSVQNVALAIADHTYILPISVLLFFILPIIFAFLFGRVFCAGVCPFGALQELVNIKNYRLSKSVTSILSIIPWVYLIFGILYAVTRSSFIICRFDPFIGIFRLGGDFGLILFGALLLIAAIFTGRPFCRFICPYGALLSLFSRVSLWKIQITKQGCINCELCHNACPVDAIHPPYDNKVKEDRLHGVKRILMYFIILPLMIAAGTLVMRYYSSDLSRAHKDVRLYDMVIQQESNPQDRISLELESFYGQGGKVDELKSQVELIQEDYKFYSSLAGALIGLVFGLVLIKLSVKRSRKLYEIDHADCVACGRCFSYCPQNKLLERNMEKRTRS</sequence>
<proteinExistence type="predicted"/>
<evidence type="ECO:0000256" key="5">
    <source>
        <dbReference type="ARBA" id="ARBA00023004"/>
    </source>
</evidence>
<evidence type="ECO:0000256" key="3">
    <source>
        <dbReference type="ARBA" id="ARBA00022723"/>
    </source>
</evidence>
<evidence type="ECO:0000256" key="2">
    <source>
        <dbReference type="ARBA" id="ARBA00022485"/>
    </source>
</evidence>
<evidence type="ECO:0000256" key="1">
    <source>
        <dbReference type="ARBA" id="ARBA00022448"/>
    </source>
</evidence>
<dbReference type="RefSeq" id="WP_301188842.1">
    <property type="nucleotide sequence ID" value="NZ_JAPDPJ010000002.1"/>
</dbReference>
<evidence type="ECO:0000313" key="9">
    <source>
        <dbReference type="EMBL" id="MCW3785270.1"/>
    </source>
</evidence>
<dbReference type="EMBL" id="JAPDPJ010000002">
    <property type="protein sequence ID" value="MCW3785270.1"/>
    <property type="molecule type" value="Genomic_DNA"/>
</dbReference>
<dbReference type="Proteomes" id="UP001209229">
    <property type="component" value="Unassembled WGS sequence"/>
</dbReference>
<feature type="transmembrane region" description="Helical" evidence="7">
    <location>
        <begin position="46"/>
        <end position="67"/>
    </location>
</feature>
<dbReference type="GO" id="GO:0046872">
    <property type="term" value="F:metal ion binding"/>
    <property type="evidence" value="ECO:0007669"/>
    <property type="project" value="UniProtKB-KW"/>
</dbReference>
<feature type="domain" description="4Fe-4S ferredoxin-type" evidence="8">
    <location>
        <begin position="393"/>
        <end position="423"/>
    </location>
</feature>
<dbReference type="InterPro" id="IPR051684">
    <property type="entry name" value="Electron_Trans/Redox"/>
</dbReference>
<feature type="transmembrane region" description="Helical" evidence="7">
    <location>
        <begin position="112"/>
        <end position="140"/>
    </location>
</feature>
<keyword evidence="5" id="KW-0408">Iron</keyword>
<gene>
    <name evidence="9" type="ORF">OM075_02270</name>
</gene>
<feature type="transmembrane region" description="Helical" evidence="7">
    <location>
        <begin position="287"/>
        <end position="308"/>
    </location>
</feature>
<dbReference type="InterPro" id="IPR017896">
    <property type="entry name" value="4Fe4S_Fe-S-bd"/>
</dbReference>
<dbReference type="GO" id="GO:0051539">
    <property type="term" value="F:4 iron, 4 sulfur cluster binding"/>
    <property type="evidence" value="ECO:0007669"/>
    <property type="project" value="UniProtKB-KW"/>
</dbReference>
<feature type="transmembrane region" description="Helical" evidence="7">
    <location>
        <begin position="194"/>
        <end position="219"/>
    </location>
</feature>
<keyword evidence="4" id="KW-0249">Electron transport</keyword>
<dbReference type="PANTHER" id="PTHR30176">
    <property type="entry name" value="FERREDOXIN-TYPE PROTEIN NAPH"/>
    <property type="match status" value="1"/>
</dbReference>
<evidence type="ECO:0000256" key="4">
    <source>
        <dbReference type="ARBA" id="ARBA00022982"/>
    </source>
</evidence>
<dbReference type="InterPro" id="IPR017900">
    <property type="entry name" value="4Fe4S_Fe_S_CS"/>
</dbReference>
<dbReference type="Gene3D" id="3.30.70.20">
    <property type="match status" value="1"/>
</dbReference>
<protein>
    <submittedName>
        <fullName evidence="9">4Fe-4S binding protein</fullName>
    </submittedName>
</protein>
<organism evidence="9 10">
    <name type="scientific">Plebeiibacterium sediminum</name>
    <dbReference type="NCBI Taxonomy" id="2992112"/>
    <lineage>
        <taxon>Bacteria</taxon>
        <taxon>Pseudomonadati</taxon>
        <taxon>Bacteroidota</taxon>
        <taxon>Bacteroidia</taxon>
        <taxon>Marinilabiliales</taxon>
        <taxon>Marinilabiliaceae</taxon>
        <taxon>Plebeiibacterium</taxon>
    </lineage>
</organism>
<accession>A0AAE3M1V6</accession>